<name>A0A494Y378_9BURK</name>
<dbReference type="InterPro" id="IPR036287">
    <property type="entry name" value="Rv1873-like_sf"/>
</dbReference>
<evidence type="ECO:0000313" key="2">
    <source>
        <dbReference type="Proteomes" id="UP000270342"/>
    </source>
</evidence>
<comment type="caution">
    <text evidence="1">The sequence shown here is derived from an EMBL/GenBank/DDBJ whole genome shotgun (WGS) entry which is preliminary data.</text>
</comment>
<keyword evidence="2" id="KW-1185">Reference proteome</keyword>
<protein>
    <submittedName>
        <fullName evidence="1">DUF1810 domain-containing protein</fullName>
    </submittedName>
</protein>
<dbReference type="Gene3D" id="1.25.40.380">
    <property type="entry name" value="Protein of unknown function DUF1810"/>
    <property type="match status" value="1"/>
</dbReference>
<dbReference type="AlphaFoldDB" id="A0A494Y378"/>
<evidence type="ECO:0000313" key="1">
    <source>
        <dbReference type="EMBL" id="RKP55903.1"/>
    </source>
</evidence>
<dbReference type="SUPFAM" id="SSF140736">
    <property type="entry name" value="Rv1873-like"/>
    <property type="match status" value="1"/>
</dbReference>
<dbReference type="PIRSF" id="PIRSF008546">
    <property type="entry name" value="UCP008546"/>
    <property type="match status" value="1"/>
</dbReference>
<organism evidence="1 2">
    <name type="scientific">Pararobbsia silviterrae</name>
    <dbReference type="NCBI Taxonomy" id="1792498"/>
    <lineage>
        <taxon>Bacteria</taxon>
        <taxon>Pseudomonadati</taxon>
        <taxon>Pseudomonadota</taxon>
        <taxon>Betaproteobacteria</taxon>
        <taxon>Burkholderiales</taxon>
        <taxon>Burkholderiaceae</taxon>
        <taxon>Pararobbsia</taxon>
    </lineage>
</organism>
<sequence length="140" mass="16400">MNDPFKLRRFVDAQTPIYDQARAELEAGKKRSHWMWFIFPQYLGLGKSEMSEAYGIASREEAEAYLQHPVLGARIREVTRIVNDLEDRTIEQIFGYPDELKFRSSMTLFAEVAEDDNEFDEALDKYFEGEADPQTLHLMR</sequence>
<dbReference type="EMBL" id="RBZU01000004">
    <property type="protein sequence ID" value="RKP55903.1"/>
    <property type="molecule type" value="Genomic_DNA"/>
</dbReference>
<dbReference type="OrthoDB" id="9801870at2"/>
<reference evidence="1 2" key="1">
    <citation type="submission" date="2018-10" db="EMBL/GenBank/DDBJ databases">
        <title>Robbsia sp. DHC34, isolated from soil.</title>
        <authorList>
            <person name="Gao Z.-H."/>
            <person name="Qiu L.-H."/>
        </authorList>
    </citation>
    <scope>NUCLEOTIDE SEQUENCE [LARGE SCALE GENOMIC DNA]</scope>
    <source>
        <strain evidence="1 2">DHC34</strain>
    </source>
</reference>
<dbReference type="Proteomes" id="UP000270342">
    <property type="component" value="Unassembled WGS sequence"/>
</dbReference>
<proteinExistence type="predicted"/>
<dbReference type="Pfam" id="PF08837">
    <property type="entry name" value="DUF1810"/>
    <property type="match status" value="1"/>
</dbReference>
<accession>A0A494Y378</accession>
<dbReference type="RefSeq" id="WP_121086656.1">
    <property type="nucleotide sequence ID" value="NZ_RBZU01000004.1"/>
</dbReference>
<gene>
    <name evidence="1" type="ORF">D7S86_11925</name>
</gene>
<dbReference type="InterPro" id="IPR014937">
    <property type="entry name" value="DUF1810"/>
</dbReference>